<evidence type="ECO:0000313" key="19">
    <source>
        <dbReference type="Proteomes" id="UP001620626"/>
    </source>
</evidence>
<evidence type="ECO:0000256" key="11">
    <source>
        <dbReference type="PIRNR" id="PIRNR039133"/>
    </source>
</evidence>
<dbReference type="EMBL" id="JBICBT010000258">
    <property type="protein sequence ID" value="KAL3119073.1"/>
    <property type="molecule type" value="Genomic_DNA"/>
</dbReference>
<feature type="active site" description="Glycyl thioester intermediate" evidence="12">
    <location>
        <position position="176"/>
    </location>
</feature>
<comment type="caution">
    <text evidence="18">The sequence shown here is derived from an EMBL/GenBank/DDBJ whole genome shotgun (WGS) entry which is preliminary data.</text>
</comment>
<feature type="binding site" evidence="14">
    <location>
        <position position="164"/>
    </location>
    <ligand>
        <name>Zn(2+)</name>
        <dbReference type="ChEBI" id="CHEBI:29105"/>
    </ligand>
</feature>
<dbReference type="Gene3D" id="1.10.10.520">
    <property type="entry name" value="Ubiquitin activating enzymes (Uba3). Chain: B, domain 2"/>
    <property type="match status" value="1"/>
</dbReference>
<dbReference type="GO" id="GO:0016740">
    <property type="term" value="F:transferase activity"/>
    <property type="evidence" value="ECO:0007669"/>
    <property type="project" value="UniProtKB-KW"/>
</dbReference>
<comment type="subunit">
    <text evidence="11">Heterodimer.</text>
</comment>
<evidence type="ECO:0000256" key="14">
    <source>
        <dbReference type="PIRSR" id="PIRSR039133-3"/>
    </source>
</evidence>
<dbReference type="Pfam" id="PF00899">
    <property type="entry name" value="ThiF"/>
    <property type="match status" value="1"/>
</dbReference>
<evidence type="ECO:0000256" key="10">
    <source>
        <dbReference type="ARBA" id="ARBA00023242"/>
    </source>
</evidence>
<evidence type="ECO:0000256" key="9">
    <source>
        <dbReference type="ARBA" id="ARBA00022840"/>
    </source>
</evidence>
<feature type="binding site" evidence="14">
    <location>
        <position position="458"/>
    </location>
    <ligand>
        <name>Zn(2+)</name>
        <dbReference type="ChEBI" id="CHEBI:29105"/>
    </ligand>
</feature>
<gene>
    <name evidence="18" type="ORF">niasHT_003856</name>
</gene>
<feature type="compositionally biased region" description="Polar residues" evidence="15">
    <location>
        <begin position="212"/>
        <end position="256"/>
    </location>
</feature>
<comment type="subcellular location">
    <subcellularLocation>
        <location evidence="1">Nucleus</location>
    </subcellularLocation>
</comment>
<dbReference type="AlphaFoldDB" id="A0ABD2LUZ2"/>
<dbReference type="Gene3D" id="3.10.290.20">
    <property type="entry name" value="Ubiquitin-like 2 activating enzyme e1b. Chain: B, domain 3"/>
    <property type="match status" value="1"/>
</dbReference>
<evidence type="ECO:0000256" key="7">
    <source>
        <dbReference type="ARBA" id="ARBA00022786"/>
    </source>
</evidence>
<feature type="binding site" evidence="13">
    <location>
        <begin position="27"/>
        <end position="32"/>
    </location>
    <ligand>
        <name>ATP</name>
        <dbReference type="ChEBI" id="CHEBI:30616"/>
    </ligand>
</feature>
<dbReference type="FunFam" id="3.50.50.80:FF:000002">
    <property type="entry name" value="SUMO-activating enzyme subunit 2"/>
    <property type="match status" value="1"/>
</dbReference>
<feature type="region of interest" description="Disordered" evidence="15">
    <location>
        <begin position="202"/>
        <end position="256"/>
    </location>
</feature>
<dbReference type="PIRSF" id="PIRSF039133">
    <property type="entry name" value="SUMO_E1B"/>
    <property type="match status" value="1"/>
</dbReference>
<dbReference type="InterPro" id="IPR028077">
    <property type="entry name" value="UAE_UbL_dom"/>
</dbReference>
<evidence type="ECO:0000256" key="2">
    <source>
        <dbReference type="ARBA" id="ARBA00004718"/>
    </source>
</evidence>
<dbReference type="GO" id="GO:0019948">
    <property type="term" value="F:SUMO activating enzyme activity"/>
    <property type="evidence" value="ECO:0007669"/>
    <property type="project" value="UniProtKB-UniRule"/>
</dbReference>
<name>A0ABD2LUZ2_9BILA</name>
<dbReference type="Proteomes" id="UP001620626">
    <property type="component" value="Unassembled WGS sequence"/>
</dbReference>
<keyword evidence="10" id="KW-0539">Nucleus</keyword>
<comment type="similarity">
    <text evidence="3 11">Belongs to the ubiquitin-activating E1 family.</text>
</comment>
<keyword evidence="9 11" id="KW-0067">ATP-binding</keyword>
<dbReference type="GO" id="GO:0005524">
    <property type="term" value="F:ATP binding"/>
    <property type="evidence" value="ECO:0007669"/>
    <property type="project" value="UniProtKB-UniRule"/>
</dbReference>
<dbReference type="InterPro" id="IPR042449">
    <property type="entry name" value="Ub-E1_IAD_1"/>
</dbReference>
<feature type="domain" description="Ubiquitin/SUMO-activating enzyme ubiquitin-like" evidence="17">
    <location>
        <begin position="466"/>
        <end position="549"/>
    </location>
</feature>
<keyword evidence="19" id="KW-1185">Reference proteome</keyword>
<feature type="binding site" evidence="13">
    <location>
        <begin position="98"/>
        <end position="99"/>
    </location>
    <ligand>
        <name>ATP</name>
        <dbReference type="ChEBI" id="CHEBI:30616"/>
    </ligand>
</feature>
<protein>
    <recommendedName>
        <fullName evidence="11">SUMO-activating enzyme subunit</fullName>
    </recommendedName>
</protein>
<dbReference type="Pfam" id="PF14732">
    <property type="entry name" value="UAE_UbL"/>
    <property type="match status" value="1"/>
</dbReference>
<feature type="binding site" evidence="13">
    <location>
        <position position="75"/>
    </location>
    <ligand>
        <name>ATP</name>
        <dbReference type="ChEBI" id="CHEBI:30616"/>
    </ligand>
</feature>
<organism evidence="18 19">
    <name type="scientific">Heterodera trifolii</name>
    <dbReference type="NCBI Taxonomy" id="157864"/>
    <lineage>
        <taxon>Eukaryota</taxon>
        <taxon>Metazoa</taxon>
        <taxon>Ecdysozoa</taxon>
        <taxon>Nematoda</taxon>
        <taxon>Chromadorea</taxon>
        <taxon>Rhabditida</taxon>
        <taxon>Tylenchina</taxon>
        <taxon>Tylenchomorpha</taxon>
        <taxon>Tylenchoidea</taxon>
        <taxon>Heteroderidae</taxon>
        <taxon>Heteroderinae</taxon>
        <taxon>Heterodera</taxon>
    </lineage>
</organism>
<feature type="binding site" evidence="14">
    <location>
        <position position="161"/>
    </location>
    <ligand>
        <name>Zn(2+)</name>
        <dbReference type="ChEBI" id="CHEBI:29105"/>
    </ligand>
</feature>
<dbReference type="FunFam" id="3.40.50.720:FF:000618">
    <property type="entry name" value="SUMO-activating enzyme subunit 2"/>
    <property type="match status" value="1"/>
</dbReference>
<feature type="region of interest" description="Disordered" evidence="15">
    <location>
        <begin position="562"/>
        <end position="599"/>
    </location>
</feature>
<dbReference type="GO" id="GO:0031510">
    <property type="term" value="C:SUMO activating enzyme complex"/>
    <property type="evidence" value="ECO:0007669"/>
    <property type="project" value="UniProtKB-UniRule"/>
</dbReference>
<evidence type="ECO:0000256" key="5">
    <source>
        <dbReference type="ARBA" id="ARBA00022723"/>
    </source>
</evidence>
<evidence type="ECO:0000256" key="8">
    <source>
        <dbReference type="ARBA" id="ARBA00022833"/>
    </source>
</evidence>
<keyword evidence="4" id="KW-0808">Transferase</keyword>
<evidence type="ECO:0000256" key="12">
    <source>
        <dbReference type="PIRSR" id="PIRSR039133-1"/>
    </source>
</evidence>
<keyword evidence="7 11" id="KW-0833">Ubl conjugation pathway</keyword>
<evidence type="ECO:0000256" key="13">
    <source>
        <dbReference type="PIRSR" id="PIRSR039133-2"/>
    </source>
</evidence>
<evidence type="ECO:0000259" key="17">
    <source>
        <dbReference type="Pfam" id="PF14732"/>
    </source>
</evidence>
<evidence type="ECO:0000256" key="4">
    <source>
        <dbReference type="ARBA" id="ARBA00022679"/>
    </source>
</evidence>
<keyword evidence="6 11" id="KW-0547">Nucleotide-binding</keyword>
<keyword evidence="5 11" id="KW-0479">Metal-binding</keyword>
<feature type="domain" description="THIF-type NAD/FAD binding fold" evidence="16">
    <location>
        <begin position="13"/>
        <end position="423"/>
    </location>
</feature>
<proteinExistence type="inferred from homology"/>
<reference evidence="18 19" key="1">
    <citation type="submission" date="2024-10" db="EMBL/GenBank/DDBJ databases">
        <authorList>
            <person name="Kim D."/>
        </authorList>
    </citation>
    <scope>NUCLEOTIDE SEQUENCE [LARGE SCALE GENOMIC DNA]</scope>
    <source>
        <strain evidence="18">BH-2024</strain>
    </source>
</reference>
<dbReference type="PANTHER" id="PTHR10953:SF5">
    <property type="entry name" value="SUMO-ACTIVATING ENZYME SUBUNIT 2"/>
    <property type="match status" value="1"/>
</dbReference>
<dbReference type="PANTHER" id="PTHR10953">
    <property type="entry name" value="UBIQUITIN-ACTIVATING ENZYME E1"/>
    <property type="match status" value="1"/>
</dbReference>
<dbReference type="InterPro" id="IPR023318">
    <property type="entry name" value="Ub_act_enz_dom_a_sf"/>
</dbReference>
<feature type="compositionally biased region" description="Basic and acidic residues" evidence="15">
    <location>
        <begin position="571"/>
        <end position="580"/>
    </location>
</feature>
<dbReference type="Gene3D" id="3.50.50.80">
    <property type="entry name" value="Ubiquitin-activating enzyme E1, inactive adenylation domain, subdomain 1"/>
    <property type="match status" value="1"/>
</dbReference>
<sequence>MGTEQEITFREPTFSQRIANSKVFVIGAGGIGCELLKNLALTGFKKISVIDLDTIDISNLNRQFLFRKKHVGKSKAEVASEAVKQIAPDVDIKFFHDSIMNERFDVDFFRQFSLVMNALDNKAARSHVNRLCLVAGVPLIESGSAGYLGQVSVILKGRTECYDCTPKPNQKTYASCTIRNTPTEMIHCVVWAKSLFNQLFGESDPDDDVSPETVTSDGMGDQKNSQTMDNDGTTTNGSVVSADNGNNSVNDANTKNGKMSTRQFAETTDYGPKQIFEKLFFDDINYLLSMADLWKERKKPTPIHFMQIIDEGLGGSRPNEDENEHWGVSKWAELFEDSLFALAERYRGAVKEKRMLIWDKDDEPAMQFVAACANLRAYIFGIGTKPLFDLKAMAGNIIPAIATTNACVAGMIVVEALKIVSGQLNKCRTIFIKRLPNPQGKILVDQEPSAPFPKCYVCSGKGEVIVHVNLNEMLLKTFRQNVLVGALNMLKPDVMDLCQNHRILLSSEEGETDSILDRSLGLLGVLNGTQLECDDYAQQLNFKLILFNDSTLTGEQFKKVEEQATKGAKSISDDKQKRDNEIDEEEGVPVKKAKILCES</sequence>
<evidence type="ECO:0000256" key="3">
    <source>
        <dbReference type="ARBA" id="ARBA00005673"/>
    </source>
</evidence>
<accession>A0ABD2LUZ2</accession>
<keyword evidence="8 11" id="KW-0862">Zinc</keyword>
<dbReference type="GO" id="GO:0046872">
    <property type="term" value="F:metal ion binding"/>
    <property type="evidence" value="ECO:0007669"/>
    <property type="project" value="UniProtKB-KW"/>
</dbReference>
<dbReference type="InterPro" id="IPR030661">
    <property type="entry name" value="Uba2"/>
</dbReference>
<comment type="pathway">
    <text evidence="2 11">Protein modification; protein sumoylation.</text>
</comment>
<evidence type="ECO:0000313" key="18">
    <source>
        <dbReference type="EMBL" id="KAL3119073.1"/>
    </source>
</evidence>
<feature type="binding site" evidence="13">
    <location>
        <position position="51"/>
    </location>
    <ligand>
        <name>ATP</name>
        <dbReference type="ChEBI" id="CHEBI:30616"/>
    </ligand>
</feature>
<feature type="binding site" evidence="14">
    <location>
        <position position="455"/>
    </location>
    <ligand>
        <name>Zn(2+)</name>
        <dbReference type="ChEBI" id="CHEBI:29105"/>
    </ligand>
</feature>
<dbReference type="GO" id="GO:0016925">
    <property type="term" value="P:protein sumoylation"/>
    <property type="evidence" value="ECO:0007669"/>
    <property type="project" value="UniProtKB-UniRule"/>
</dbReference>
<feature type="binding site" evidence="13">
    <location>
        <begin position="59"/>
        <end position="62"/>
    </location>
    <ligand>
        <name>ATP</name>
        <dbReference type="ChEBI" id="CHEBI:30616"/>
    </ligand>
</feature>
<dbReference type="SUPFAM" id="SSF69572">
    <property type="entry name" value="Activating enzymes of the ubiquitin-like proteins"/>
    <property type="match status" value="1"/>
</dbReference>
<evidence type="ECO:0000256" key="1">
    <source>
        <dbReference type="ARBA" id="ARBA00004123"/>
    </source>
</evidence>
<evidence type="ECO:0000256" key="15">
    <source>
        <dbReference type="SAM" id="MobiDB-lite"/>
    </source>
</evidence>
<feature type="binding site" evidence="13">
    <location>
        <begin position="120"/>
        <end position="125"/>
    </location>
    <ligand>
        <name>ATP</name>
        <dbReference type="ChEBI" id="CHEBI:30616"/>
    </ligand>
</feature>
<dbReference type="InterPro" id="IPR045886">
    <property type="entry name" value="ThiF/MoeB/HesA"/>
</dbReference>
<evidence type="ECO:0000259" key="16">
    <source>
        <dbReference type="Pfam" id="PF00899"/>
    </source>
</evidence>
<dbReference type="InterPro" id="IPR035985">
    <property type="entry name" value="Ubiquitin-activating_enz"/>
</dbReference>
<dbReference type="InterPro" id="IPR000594">
    <property type="entry name" value="ThiF_NAD_FAD-bd"/>
</dbReference>
<evidence type="ECO:0000256" key="6">
    <source>
        <dbReference type="ARBA" id="ARBA00022741"/>
    </source>
</evidence>